<proteinExistence type="predicted"/>
<sequence>MPDSEAKVFGAVKLSFKYLPLLFVAASVGLAVGFKELTVVPFLLLGTYNAWFYLRYFQQQPDSNHWGDSSDDFRFSGFFPSFLAVVIDPIGYVLATVSRLRHPPAETKAPFAKAAQYTLPADNADANRRRERGAKALEERLGMKKTAGEGEDVEAASAAASPAAPAATAATVVIPSASTPAS</sequence>
<organism evidence="7 8">
    <name type="scientific">Edaphochlamys debaryana</name>
    <dbReference type="NCBI Taxonomy" id="47281"/>
    <lineage>
        <taxon>Eukaryota</taxon>
        <taxon>Viridiplantae</taxon>
        <taxon>Chlorophyta</taxon>
        <taxon>core chlorophytes</taxon>
        <taxon>Chlorophyceae</taxon>
        <taxon>CS clade</taxon>
        <taxon>Chlamydomonadales</taxon>
        <taxon>Chlamydomonadales incertae sedis</taxon>
        <taxon>Edaphochlamys</taxon>
    </lineage>
</organism>
<feature type="transmembrane region" description="Helical" evidence="6">
    <location>
        <begin position="15"/>
        <end position="32"/>
    </location>
</feature>
<dbReference type="PANTHER" id="PTHR13377:SF3">
    <property type="entry name" value="TRANSMEMBRANE PROTEIN 115"/>
    <property type="match status" value="1"/>
</dbReference>
<feature type="transmembrane region" description="Helical" evidence="6">
    <location>
        <begin position="77"/>
        <end position="95"/>
    </location>
</feature>
<keyword evidence="2 6" id="KW-0812">Transmembrane</keyword>
<evidence type="ECO:0000256" key="5">
    <source>
        <dbReference type="SAM" id="MobiDB-lite"/>
    </source>
</evidence>
<keyword evidence="3 6" id="KW-1133">Transmembrane helix</keyword>
<feature type="region of interest" description="Disordered" evidence="5">
    <location>
        <begin position="122"/>
        <end position="165"/>
    </location>
</feature>
<dbReference type="OrthoDB" id="73612at2759"/>
<dbReference type="AlphaFoldDB" id="A0A835XWV8"/>
<evidence type="ECO:0008006" key="9">
    <source>
        <dbReference type="Google" id="ProtNLM"/>
    </source>
</evidence>
<comment type="subcellular location">
    <subcellularLocation>
        <location evidence="1">Membrane</location>
        <topology evidence="1">Multi-pass membrane protein</topology>
    </subcellularLocation>
</comment>
<dbReference type="GO" id="GO:0005794">
    <property type="term" value="C:Golgi apparatus"/>
    <property type="evidence" value="ECO:0007669"/>
    <property type="project" value="TreeGrafter"/>
</dbReference>
<accession>A0A835XWV8</accession>
<dbReference type="Proteomes" id="UP000612055">
    <property type="component" value="Unassembled WGS sequence"/>
</dbReference>
<evidence type="ECO:0000256" key="1">
    <source>
        <dbReference type="ARBA" id="ARBA00004141"/>
    </source>
</evidence>
<feature type="compositionally biased region" description="Basic and acidic residues" evidence="5">
    <location>
        <begin position="125"/>
        <end position="148"/>
    </location>
</feature>
<evidence type="ECO:0000313" key="7">
    <source>
        <dbReference type="EMBL" id="KAG2491340.1"/>
    </source>
</evidence>
<keyword evidence="8" id="KW-1185">Reference proteome</keyword>
<dbReference type="InterPro" id="IPR013861">
    <property type="entry name" value="TMEM115/Pdh1/Rbl19"/>
</dbReference>
<comment type="caution">
    <text evidence="7">The sequence shown here is derived from an EMBL/GenBank/DDBJ whole genome shotgun (WGS) entry which is preliminary data.</text>
</comment>
<evidence type="ECO:0000256" key="6">
    <source>
        <dbReference type="SAM" id="Phobius"/>
    </source>
</evidence>
<keyword evidence="4 6" id="KW-0472">Membrane</keyword>
<dbReference type="PANTHER" id="PTHR13377">
    <property type="entry name" value="PLACENTAL PROTEIN 6"/>
    <property type="match status" value="1"/>
</dbReference>
<dbReference type="EMBL" id="JAEHOE010000054">
    <property type="protein sequence ID" value="KAG2491340.1"/>
    <property type="molecule type" value="Genomic_DNA"/>
</dbReference>
<evidence type="ECO:0000256" key="4">
    <source>
        <dbReference type="ARBA" id="ARBA00023136"/>
    </source>
</evidence>
<dbReference type="GO" id="GO:0016020">
    <property type="term" value="C:membrane"/>
    <property type="evidence" value="ECO:0007669"/>
    <property type="project" value="UniProtKB-SubCell"/>
</dbReference>
<feature type="compositionally biased region" description="Low complexity" evidence="5">
    <location>
        <begin position="155"/>
        <end position="165"/>
    </location>
</feature>
<dbReference type="GO" id="GO:0006890">
    <property type="term" value="P:retrograde vesicle-mediated transport, Golgi to endoplasmic reticulum"/>
    <property type="evidence" value="ECO:0007669"/>
    <property type="project" value="InterPro"/>
</dbReference>
<evidence type="ECO:0000256" key="2">
    <source>
        <dbReference type="ARBA" id="ARBA00022692"/>
    </source>
</evidence>
<name>A0A835XWV8_9CHLO</name>
<protein>
    <recommendedName>
        <fullName evidence="9">Transmembrane protein</fullName>
    </recommendedName>
</protein>
<evidence type="ECO:0000313" key="8">
    <source>
        <dbReference type="Proteomes" id="UP000612055"/>
    </source>
</evidence>
<reference evidence="7" key="1">
    <citation type="journal article" date="2020" name="bioRxiv">
        <title>Comparative genomics of Chlamydomonas.</title>
        <authorList>
            <person name="Craig R.J."/>
            <person name="Hasan A.R."/>
            <person name="Ness R.W."/>
            <person name="Keightley P.D."/>
        </authorList>
    </citation>
    <scope>NUCLEOTIDE SEQUENCE</scope>
    <source>
        <strain evidence="7">CCAP 11/70</strain>
    </source>
</reference>
<evidence type="ECO:0000256" key="3">
    <source>
        <dbReference type="ARBA" id="ARBA00022989"/>
    </source>
</evidence>
<gene>
    <name evidence="7" type="ORF">HYH03_010344</name>
</gene>